<accession>A0A9P6KQ07</accession>
<dbReference type="Proteomes" id="UP000756921">
    <property type="component" value="Unassembled WGS sequence"/>
</dbReference>
<dbReference type="AlphaFoldDB" id="A0A9P6KQ07"/>
<gene>
    <name evidence="1" type="ORF">PMIN01_06668</name>
</gene>
<dbReference type="OrthoDB" id="10481640at2759"/>
<keyword evidence="2" id="KW-1185">Reference proteome</keyword>
<protein>
    <submittedName>
        <fullName evidence="1">Uncharacterized protein</fullName>
    </submittedName>
</protein>
<dbReference type="EMBL" id="WJXW01000006">
    <property type="protein sequence ID" value="KAF9735263.1"/>
    <property type="molecule type" value="Genomic_DNA"/>
</dbReference>
<organism evidence="1 2">
    <name type="scientific">Paraphaeosphaeria minitans</name>
    <dbReference type="NCBI Taxonomy" id="565426"/>
    <lineage>
        <taxon>Eukaryota</taxon>
        <taxon>Fungi</taxon>
        <taxon>Dikarya</taxon>
        <taxon>Ascomycota</taxon>
        <taxon>Pezizomycotina</taxon>
        <taxon>Dothideomycetes</taxon>
        <taxon>Pleosporomycetidae</taxon>
        <taxon>Pleosporales</taxon>
        <taxon>Massarineae</taxon>
        <taxon>Didymosphaeriaceae</taxon>
        <taxon>Paraphaeosphaeria</taxon>
    </lineage>
</organism>
<evidence type="ECO:0000313" key="1">
    <source>
        <dbReference type="EMBL" id="KAF9735263.1"/>
    </source>
</evidence>
<reference evidence="1" key="1">
    <citation type="journal article" date="2020" name="Mol. Plant Microbe Interact.">
        <title>Genome Sequence of the Biocontrol Agent Coniothyrium minitans strain Conio (IMI 134523).</title>
        <authorList>
            <person name="Patel D."/>
            <person name="Shittu T.A."/>
            <person name="Baroncelli R."/>
            <person name="Muthumeenakshi S."/>
            <person name="Osborne T.H."/>
            <person name="Janganan T.K."/>
            <person name="Sreenivasaprasad S."/>
        </authorList>
    </citation>
    <scope>NUCLEOTIDE SEQUENCE</scope>
    <source>
        <strain evidence="1">Conio</strain>
    </source>
</reference>
<proteinExistence type="predicted"/>
<evidence type="ECO:0000313" key="2">
    <source>
        <dbReference type="Proteomes" id="UP000756921"/>
    </source>
</evidence>
<sequence length="105" mass="10856">MASSRRSDEGSQGVPSYDLIVSEVASHVLVSGVQVMCWAGPAGMLTGPHPVPGDVIAMVRGQRKHVVWRLSAGEAQSGGDEVLLCISTESAGRGRGRAAVGACRQ</sequence>
<comment type="caution">
    <text evidence="1">The sequence shown here is derived from an EMBL/GenBank/DDBJ whole genome shotgun (WGS) entry which is preliminary data.</text>
</comment>
<name>A0A9P6KQ07_9PLEO</name>